<keyword evidence="3" id="KW-1185">Reference proteome</keyword>
<name>A0ABX1VBJ0_9PLAN</name>
<evidence type="ECO:0000313" key="2">
    <source>
        <dbReference type="EMBL" id="NNJ25054.1"/>
    </source>
</evidence>
<sequence length="91" mass="9961">MAVASSGSSSLPHPEGVRSRAEFAEFLQRLRGDLEVRPDEWENVTLESFLEAFAAIAHDAPGWVKNGVCSDVESPSWALFARLVSTAAHYE</sequence>
<dbReference type="Pfam" id="PF24693">
    <property type="entry name" value="DUF7660"/>
    <property type="match status" value="1"/>
</dbReference>
<comment type="caution">
    <text evidence="2">The sequence shown here is derived from an EMBL/GenBank/DDBJ whole genome shotgun (WGS) entry which is preliminary data.</text>
</comment>
<organism evidence="2 3">
    <name type="scientific">Alienimonas chondri</name>
    <dbReference type="NCBI Taxonomy" id="2681879"/>
    <lineage>
        <taxon>Bacteria</taxon>
        <taxon>Pseudomonadati</taxon>
        <taxon>Planctomycetota</taxon>
        <taxon>Planctomycetia</taxon>
        <taxon>Planctomycetales</taxon>
        <taxon>Planctomycetaceae</taxon>
        <taxon>Alienimonas</taxon>
    </lineage>
</organism>
<dbReference type="RefSeq" id="WP_171184638.1">
    <property type="nucleotide sequence ID" value="NZ_WTPX01000023.1"/>
</dbReference>
<reference evidence="2 3" key="1">
    <citation type="journal article" date="2020" name="Syst. Appl. Microbiol.">
        <title>Alienimonas chondri sp. nov., a novel planctomycete isolated from the biofilm of the red alga Chondrus crispus.</title>
        <authorList>
            <person name="Vitorino I."/>
            <person name="Albuquerque L."/>
            <person name="Wiegand S."/>
            <person name="Kallscheuer N."/>
            <person name="da Costa M.S."/>
            <person name="Lobo-da-Cunha A."/>
            <person name="Jogler C."/>
            <person name="Lage O.M."/>
        </authorList>
    </citation>
    <scope>NUCLEOTIDE SEQUENCE [LARGE SCALE GENOMIC DNA]</scope>
    <source>
        <strain evidence="2 3">LzC2</strain>
    </source>
</reference>
<dbReference type="EMBL" id="WTPX01000023">
    <property type="protein sequence ID" value="NNJ25054.1"/>
    <property type="molecule type" value="Genomic_DNA"/>
</dbReference>
<protein>
    <recommendedName>
        <fullName evidence="1">DUF7660 domain-containing protein</fullName>
    </recommendedName>
</protein>
<feature type="domain" description="DUF7660" evidence="1">
    <location>
        <begin position="19"/>
        <end position="91"/>
    </location>
</feature>
<evidence type="ECO:0000259" key="1">
    <source>
        <dbReference type="Pfam" id="PF24693"/>
    </source>
</evidence>
<dbReference type="InterPro" id="IPR056077">
    <property type="entry name" value="DUF7660"/>
</dbReference>
<evidence type="ECO:0000313" key="3">
    <source>
        <dbReference type="Proteomes" id="UP000609651"/>
    </source>
</evidence>
<proteinExistence type="predicted"/>
<dbReference type="Proteomes" id="UP000609651">
    <property type="component" value="Unassembled WGS sequence"/>
</dbReference>
<gene>
    <name evidence="2" type="ORF">LzC2_11160</name>
</gene>
<accession>A0ABX1VBJ0</accession>